<evidence type="ECO:0000313" key="1">
    <source>
        <dbReference type="EMBL" id="GFS78846.1"/>
    </source>
</evidence>
<keyword evidence="2" id="KW-1185">Reference proteome</keyword>
<dbReference type="EMBL" id="BMAW01097260">
    <property type="protein sequence ID" value="GFS78846.1"/>
    <property type="molecule type" value="Genomic_DNA"/>
</dbReference>
<name>A0A8X6MUK5_NEPPI</name>
<dbReference type="AlphaFoldDB" id="A0A8X6MUK5"/>
<dbReference type="Proteomes" id="UP000887013">
    <property type="component" value="Unassembled WGS sequence"/>
</dbReference>
<organism evidence="1 2">
    <name type="scientific">Nephila pilipes</name>
    <name type="common">Giant wood spider</name>
    <name type="synonym">Nephila maculata</name>
    <dbReference type="NCBI Taxonomy" id="299642"/>
    <lineage>
        <taxon>Eukaryota</taxon>
        <taxon>Metazoa</taxon>
        <taxon>Ecdysozoa</taxon>
        <taxon>Arthropoda</taxon>
        <taxon>Chelicerata</taxon>
        <taxon>Arachnida</taxon>
        <taxon>Araneae</taxon>
        <taxon>Araneomorphae</taxon>
        <taxon>Entelegynae</taxon>
        <taxon>Araneoidea</taxon>
        <taxon>Nephilidae</taxon>
        <taxon>Nephila</taxon>
    </lineage>
</organism>
<reference evidence="1" key="1">
    <citation type="submission" date="2020-08" db="EMBL/GenBank/DDBJ databases">
        <title>Multicomponent nature underlies the extraordinary mechanical properties of spider dragline silk.</title>
        <authorList>
            <person name="Kono N."/>
            <person name="Nakamura H."/>
            <person name="Mori M."/>
            <person name="Yoshida Y."/>
            <person name="Ohtoshi R."/>
            <person name="Malay A.D."/>
            <person name="Moran D.A.P."/>
            <person name="Tomita M."/>
            <person name="Numata K."/>
            <person name="Arakawa K."/>
        </authorList>
    </citation>
    <scope>NUCLEOTIDE SEQUENCE</scope>
</reference>
<sequence>MEASPTSVRTQAADSKTHFAIDNILHSRRVGFHLWLPPFLEVRTNRISRLPHNRLLRRLFLQGTRNRILHSLSGMGVTRYDTGGALTRPEYFPGGGEIASRLPGHVPFRLKQRMSSSEKASQWFRESRKTPALIQALIRLDPCHSLTLTKATFPNNKLGNFWNLSLLTVVSPSGGSVSLRGRNWKRADRLAEPFRISGSLIRRGALLRLIDPYLNREVFASDVIYVIPRRSIYLSIHNWKSVIQTG</sequence>
<comment type="caution">
    <text evidence="1">The sequence shown here is derived from an EMBL/GenBank/DDBJ whole genome shotgun (WGS) entry which is preliminary data.</text>
</comment>
<proteinExistence type="predicted"/>
<evidence type="ECO:0000313" key="2">
    <source>
        <dbReference type="Proteomes" id="UP000887013"/>
    </source>
</evidence>
<accession>A0A8X6MUK5</accession>
<protein>
    <submittedName>
        <fullName evidence="1">Uncharacterized protein</fullName>
    </submittedName>
</protein>
<gene>
    <name evidence="1" type="ORF">NPIL_71121</name>
</gene>